<evidence type="ECO:0000313" key="2">
    <source>
        <dbReference type="EMBL" id="AEO53423.1"/>
    </source>
</evidence>
<keyword evidence="3" id="KW-1185">Reference proteome</keyword>
<evidence type="ECO:0000256" key="1">
    <source>
        <dbReference type="SAM" id="MobiDB-lite"/>
    </source>
</evidence>
<feature type="compositionally biased region" description="Polar residues" evidence="1">
    <location>
        <begin position="17"/>
        <end position="28"/>
    </location>
</feature>
<dbReference type="GeneID" id="11508083"/>
<dbReference type="RefSeq" id="XP_003658668.1">
    <property type="nucleotide sequence ID" value="XM_003658620.1"/>
</dbReference>
<feature type="compositionally biased region" description="Acidic residues" evidence="1">
    <location>
        <begin position="304"/>
        <end position="314"/>
    </location>
</feature>
<organism evidence="2 3">
    <name type="scientific">Thermothelomyces thermophilus (strain ATCC 42464 / BCRC 31852 / DSM 1799)</name>
    <name type="common">Sporotrichum thermophile</name>
    <dbReference type="NCBI Taxonomy" id="573729"/>
    <lineage>
        <taxon>Eukaryota</taxon>
        <taxon>Fungi</taxon>
        <taxon>Dikarya</taxon>
        <taxon>Ascomycota</taxon>
        <taxon>Pezizomycotina</taxon>
        <taxon>Sordariomycetes</taxon>
        <taxon>Sordariomycetidae</taxon>
        <taxon>Sordariales</taxon>
        <taxon>Chaetomiaceae</taxon>
        <taxon>Thermothelomyces</taxon>
    </lineage>
</organism>
<proteinExistence type="predicted"/>
<feature type="compositionally biased region" description="Basic and acidic residues" evidence="1">
    <location>
        <begin position="371"/>
        <end position="380"/>
    </location>
</feature>
<accession>G2Q296</accession>
<feature type="region of interest" description="Disordered" evidence="1">
    <location>
        <begin position="295"/>
        <end position="316"/>
    </location>
</feature>
<dbReference type="AlphaFoldDB" id="G2Q296"/>
<protein>
    <submittedName>
        <fullName evidence="2">Uncharacterized protein</fullName>
    </submittedName>
</protein>
<dbReference type="HOGENOM" id="CLU_052692_0_0_1"/>
<feature type="region of interest" description="Disordered" evidence="1">
    <location>
        <begin position="17"/>
        <end position="45"/>
    </location>
</feature>
<dbReference type="InParanoid" id="G2Q296"/>
<evidence type="ECO:0000313" key="3">
    <source>
        <dbReference type="Proteomes" id="UP000007322"/>
    </source>
</evidence>
<name>G2Q296_THET4</name>
<dbReference type="KEGG" id="mtm:MYCTH_2294721"/>
<dbReference type="OMA" id="LHFYAAN"/>
<dbReference type="Proteomes" id="UP000007322">
    <property type="component" value="Chromosome 1"/>
</dbReference>
<dbReference type="EMBL" id="CP003002">
    <property type="protein sequence ID" value="AEO53423.1"/>
    <property type="molecule type" value="Genomic_DNA"/>
</dbReference>
<feature type="compositionally biased region" description="Low complexity" evidence="1">
    <location>
        <begin position="349"/>
        <end position="368"/>
    </location>
</feature>
<sequence length="415" mass="45626">MPGLIPLMLASGSRTCSAGPTQSFLRRQSTGYSPGSTSPTTPITPTVPTVPTYAVRLNPHKRSSLPAPAPAPVIPCTKAEWKKTIAEVKRMYFGKRYRACSARCLEVLESIKDTSQVEPVYLIYLHFYAATSLEICARPLPSTAAFRATLLQQAYTHFDRASALINAAEESLLRKFRPGSVGSTRSSSCHSPSGSISSRAWTPDTCITSPTNSVFSFHDPDRRSSHSLHGHGKKVSFSFSENTPLHAGPAEPIIRPDSPTLGFEDAFYHQPGVSAAAEASPPDLRPIKFQEEIELPLPTVPEHEQEEEREEGDESAYHVARAVDRCCEHLSTLRTQLARHSASLAQLLAQQPTPSPDASSPSATTTTQRGCNDRNQDRQARIERLRKSGWQRERFDPTKYEELCDTVLAELSGQD</sequence>
<dbReference type="VEuPathDB" id="FungiDB:MYCTH_2294721"/>
<feature type="region of interest" description="Disordered" evidence="1">
    <location>
        <begin position="349"/>
        <end position="380"/>
    </location>
</feature>
<dbReference type="OrthoDB" id="3641178at2759"/>
<dbReference type="eggNOG" id="ENOG502SZWN">
    <property type="taxonomic scope" value="Eukaryota"/>
</dbReference>
<gene>
    <name evidence="2" type="ORF">MYCTH_2294721</name>
</gene>
<feature type="compositionally biased region" description="Low complexity" evidence="1">
    <location>
        <begin position="29"/>
        <end position="45"/>
    </location>
</feature>
<reference evidence="2 3" key="1">
    <citation type="journal article" date="2011" name="Nat. Biotechnol.">
        <title>Comparative genomic analysis of the thermophilic biomass-degrading fungi Myceliophthora thermophila and Thielavia terrestris.</title>
        <authorList>
            <person name="Berka R.M."/>
            <person name="Grigoriev I.V."/>
            <person name="Otillar R."/>
            <person name="Salamov A."/>
            <person name="Grimwood J."/>
            <person name="Reid I."/>
            <person name="Ishmael N."/>
            <person name="John T."/>
            <person name="Darmond C."/>
            <person name="Moisan M.-C."/>
            <person name="Henrissat B."/>
            <person name="Coutinho P.M."/>
            <person name="Lombard V."/>
            <person name="Natvig D.O."/>
            <person name="Lindquist E."/>
            <person name="Schmutz J."/>
            <person name="Lucas S."/>
            <person name="Harris P."/>
            <person name="Powlowski J."/>
            <person name="Bellemare A."/>
            <person name="Taylor D."/>
            <person name="Butler G."/>
            <person name="de Vries R.P."/>
            <person name="Allijn I.E."/>
            <person name="van den Brink J."/>
            <person name="Ushinsky S."/>
            <person name="Storms R."/>
            <person name="Powell A.J."/>
            <person name="Paulsen I.T."/>
            <person name="Elbourne L.D.H."/>
            <person name="Baker S.E."/>
            <person name="Magnuson J."/>
            <person name="LaBoissiere S."/>
            <person name="Clutterbuck A.J."/>
            <person name="Martinez D."/>
            <person name="Wogulis M."/>
            <person name="de Leon A.L."/>
            <person name="Rey M.W."/>
            <person name="Tsang A."/>
        </authorList>
    </citation>
    <scope>NUCLEOTIDE SEQUENCE [LARGE SCALE GENOMIC DNA]</scope>
    <source>
        <strain evidence="3">ATCC 42464 / BCRC 31852 / DSM 1799</strain>
    </source>
</reference>